<dbReference type="NCBIfam" id="TIGR01079">
    <property type="entry name" value="rplX_bact"/>
    <property type="match status" value="1"/>
</dbReference>
<dbReference type="GO" id="GO:0006412">
    <property type="term" value="P:translation"/>
    <property type="evidence" value="ECO:0007669"/>
    <property type="project" value="UniProtKB-UniRule"/>
</dbReference>
<keyword evidence="2 5" id="KW-0689">Ribosomal protein</keyword>
<dbReference type="InterPro" id="IPR057264">
    <property type="entry name" value="Ribosomal_uL24_C"/>
</dbReference>
<organism evidence="7">
    <name type="scientific">Schlesneria paludicola</name>
    <dbReference type="NCBI Taxonomy" id="360056"/>
    <lineage>
        <taxon>Bacteria</taxon>
        <taxon>Pseudomonadati</taxon>
        <taxon>Planctomycetota</taxon>
        <taxon>Planctomycetia</taxon>
        <taxon>Planctomycetales</taxon>
        <taxon>Planctomycetaceae</taxon>
        <taxon>Schlesneria</taxon>
    </lineage>
</organism>
<keyword evidence="3 5" id="KW-0687">Ribonucleoprotein</keyword>
<evidence type="ECO:0000256" key="2">
    <source>
        <dbReference type="ARBA" id="ARBA00022980"/>
    </source>
</evidence>
<evidence type="ECO:0000256" key="5">
    <source>
        <dbReference type="HAMAP-Rule" id="MF_01326"/>
    </source>
</evidence>
<evidence type="ECO:0000259" key="6">
    <source>
        <dbReference type="Pfam" id="PF17136"/>
    </source>
</evidence>
<dbReference type="InterPro" id="IPR008991">
    <property type="entry name" value="Translation_prot_SH3-like_sf"/>
</dbReference>
<dbReference type="AlphaFoldDB" id="A0A7C4QVD2"/>
<dbReference type="GO" id="GO:1990904">
    <property type="term" value="C:ribonucleoprotein complex"/>
    <property type="evidence" value="ECO:0007669"/>
    <property type="project" value="UniProtKB-KW"/>
</dbReference>
<comment type="similarity">
    <text evidence="1 5">Belongs to the universal ribosomal protein uL24 family.</text>
</comment>
<reference evidence="7" key="1">
    <citation type="journal article" date="2020" name="mSystems">
        <title>Genome- and Community-Level Interaction Insights into Carbon Utilization and Element Cycling Functions of Hydrothermarchaeota in Hydrothermal Sediment.</title>
        <authorList>
            <person name="Zhou Z."/>
            <person name="Liu Y."/>
            <person name="Xu W."/>
            <person name="Pan J."/>
            <person name="Luo Z.H."/>
            <person name="Li M."/>
        </authorList>
    </citation>
    <scope>NUCLEOTIDE SEQUENCE [LARGE SCALE GENOMIC DNA]</scope>
    <source>
        <strain evidence="7">SpSt-508</strain>
    </source>
</reference>
<comment type="function">
    <text evidence="5">One of the proteins that surrounds the polypeptide exit tunnel on the outside of the subunit.</text>
</comment>
<dbReference type="CDD" id="cd06089">
    <property type="entry name" value="KOW_RPL26"/>
    <property type="match status" value="1"/>
</dbReference>
<dbReference type="SUPFAM" id="SSF50104">
    <property type="entry name" value="Translation proteins SH3-like domain"/>
    <property type="match status" value="1"/>
</dbReference>
<evidence type="ECO:0000256" key="4">
    <source>
        <dbReference type="ARBA" id="ARBA00035206"/>
    </source>
</evidence>
<keyword evidence="5" id="KW-0699">rRNA-binding</keyword>
<dbReference type="InterPro" id="IPR003256">
    <property type="entry name" value="Ribosomal_uL24"/>
</dbReference>
<dbReference type="InterPro" id="IPR041988">
    <property type="entry name" value="Ribosomal_uL24_KOW"/>
</dbReference>
<dbReference type="EMBL" id="DSVQ01000012">
    <property type="protein sequence ID" value="HGT39330.1"/>
    <property type="molecule type" value="Genomic_DNA"/>
</dbReference>
<name>A0A7C4QVD2_9PLAN</name>
<protein>
    <recommendedName>
        <fullName evidence="4 5">Large ribosomal subunit protein uL24</fullName>
    </recommendedName>
</protein>
<dbReference type="HAMAP" id="MF_01326_B">
    <property type="entry name" value="Ribosomal_uL24_B"/>
    <property type="match status" value="1"/>
</dbReference>
<comment type="caution">
    <text evidence="7">The sequence shown here is derived from an EMBL/GenBank/DDBJ whole genome shotgun (WGS) entry which is preliminary data.</text>
</comment>
<proteinExistence type="inferred from homology"/>
<evidence type="ECO:0000256" key="1">
    <source>
        <dbReference type="ARBA" id="ARBA00010618"/>
    </source>
</evidence>
<dbReference type="InterPro" id="IPR014722">
    <property type="entry name" value="Rib_uL2_dom2"/>
</dbReference>
<feature type="domain" description="Large ribosomal subunit protein uL24 C-terminal" evidence="6">
    <location>
        <begin position="39"/>
        <end position="101"/>
    </location>
</feature>
<comment type="subunit">
    <text evidence="5">Part of the 50S ribosomal subunit.</text>
</comment>
<dbReference type="Gene3D" id="2.30.30.30">
    <property type="match status" value="1"/>
</dbReference>
<keyword evidence="5" id="KW-0694">RNA-binding</keyword>
<comment type="function">
    <text evidence="5">One of two assembly initiator proteins, it binds directly to the 5'-end of the 23S rRNA, where it nucleates assembly of the 50S subunit.</text>
</comment>
<dbReference type="GO" id="GO:0005840">
    <property type="term" value="C:ribosome"/>
    <property type="evidence" value="ECO:0007669"/>
    <property type="project" value="UniProtKB-KW"/>
</dbReference>
<evidence type="ECO:0000256" key="3">
    <source>
        <dbReference type="ARBA" id="ARBA00023274"/>
    </source>
</evidence>
<accession>A0A7C4QVD2</accession>
<dbReference type="GO" id="GO:0019843">
    <property type="term" value="F:rRNA binding"/>
    <property type="evidence" value="ECO:0007669"/>
    <property type="project" value="UniProtKB-UniRule"/>
</dbReference>
<dbReference type="GO" id="GO:0003735">
    <property type="term" value="F:structural constituent of ribosome"/>
    <property type="evidence" value="ECO:0007669"/>
    <property type="project" value="InterPro"/>
</dbReference>
<gene>
    <name evidence="5 7" type="primary">rplX</name>
    <name evidence="7" type="ORF">ENS64_08740</name>
</gene>
<evidence type="ECO:0000313" key="7">
    <source>
        <dbReference type="EMBL" id="HGT39330.1"/>
    </source>
</evidence>
<dbReference type="Pfam" id="PF17136">
    <property type="entry name" value="ribosomal_L24"/>
    <property type="match status" value="1"/>
</dbReference>
<dbReference type="PANTHER" id="PTHR12903">
    <property type="entry name" value="MITOCHONDRIAL RIBOSOMAL PROTEIN L24"/>
    <property type="match status" value="1"/>
</dbReference>
<sequence>MRIKKGDLVVVTVGDDASPNPRKVVEVVPGGRKIVVEGVNRVYKHVKKGHPKSPQGGRLSLERPIDVSNVQYYCAACRRGVRLGYRYTAEGRKERFCRKCNGSAGVISPARARYAKKA</sequence>